<reference evidence="2" key="1">
    <citation type="journal article" date="2014" name="Genome Announc.">
        <title>Draft genome sequences of the altered schaedler flora, a defined bacterial community from gnotobiotic mice.</title>
        <authorList>
            <person name="Wannemuehler M.J."/>
            <person name="Overstreet A.M."/>
            <person name="Ward D.V."/>
            <person name="Phillips G.J."/>
        </authorList>
    </citation>
    <scope>NUCLEOTIDE SEQUENCE</scope>
    <source>
        <strain evidence="2">ASF457</strain>
    </source>
</reference>
<dbReference type="PROSITE" id="PS51257">
    <property type="entry name" value="PROKAR_LIPOPROTEIN"/>
    <property type="match status" value="1"/>
</dbReference>
<reference evidence="2" key="2">
    <citation type="submission" date="2022-05" db="EMBL/GenBank/DDBJ databases">
        <authorList>
            <person name="Proctor A.L."/>
            <person name="Phillips G.J."/>
            <person name="Wannemuehler M.J."/>
        </authorList>
    </citation>
    <scope>NUCLEOTIDE SEQUENCE</scope>
    <source>
        <strain evidence="2">ASF457</strain>
    </source>
</reference>
<dbReference type="EMBL" id="CP097562">
    <property type="protein sequence ID" value="USF24638.1"/>
    <property type="molecule type" value="Genomic_DNA"/>
</dbReference>
<dbReference type="InterPro" id="IPR008258">
    <property type="entry name" value="Transglycosylase_SLT_dom_1"/>
</dbReference>
<comment type="similarity">
    <text evidence="1">Belongs to the transglycosylase Slt family.</text>
</comment>
<reference evidence="2" key="3">
    <citation type="submission" date="2022-06" db="EMBL/GenBank/DDBJ databases">
        <title>Resources to Facilitate Use of the Altered Schaedler Flora (ASF) Mouse Model to Study Microbiome Function.</title>
        <authorList>
            <person name="Proctor A."/>
            <person name="Parvinroo S."/>
            <person name="Richie T."/>
            <person name="Jia X."/>
            <person name="Lee S.T.M."/>
            <person name="Karp P.D."/>
            <person name="Paley S."/>
            <person name="Kostic A.D."/>
            <person name="Pierre J.F."/>
            <person name="Wannemuehler M.J."/>
            <person name="Phillips G.J."/>
        </authorList>
    </citation>
    <scope>NUCLEOTIDE SEQUENCE</scope>
    <source>
        <strain evidence="2">ASF457</strain>
    </source>
</reference>
<dbReference type="PROSITE" id="PS00922">
    <property type="entry name" value="TRANSGLYCOSYLASE"/>
    <property type="match status" value="1"/>
</dbReference>
<dbReference type="eggNOG" id="COG0741">
    <property type="taxonomic scope" value="Bacteria"/>
</dbReference>
<proteinExistence type="inferred from homology"/>
<dbReference type="GO" id="GO:0008933">
    <property type="term" value="F:peptidoglycan lytic transglycosylase activity"/>
    <property type="evidence" value="ECO:0007669"/>
    <property type="project" value="InterPro"/>
</dbReference>
<keyword evidence="2" id="KW-0456">Lyase</keyword>
<dbReference type="Gene3D" id="1.10.530.10">
    <property type="match status" value="1"/>
</dbReference>
<sequence>MKIKSFLSKLENFFFHITPPFYLTAVILGCLTVLPMLISPYIDKKNDEYKISLMQETMRLNNLSLEIYEKNKTITDQQTILMTDYALRQCSAKRLSSKERIELASIITEQAKLHNLDPLLIIALIQVESTFNPYAQSHKGAKGLMQLLPDTARYINKKTGQGMPENSNLFDTETNITLGTAYMEYLLNKTKGNLEYALAAYNMGPANMFRAKRENRLPKAYSNKVLKEYSKLQKAVNAVYIAQN</sequence>
<dbReference type="EC" id="4.2.2.-" evidence="2"/>
<dbReference type="GO" id="GO:0016020">
    <property type="term" value="C:membrane"/>
    <property type="evidence" value="ECO:0007669"/>
    <property type="project" value="InterPro"/>
</dbReference>
<accession>V2RJM6</accession>
<protein>
    <submittedName>
        <fullName evidence="2">Membrane-bound lytic murein transglycosylase C</fullName>
        <ecNumber evidence="2">4.2.2.-</ecNumber>
    </submittedName>
</protein>
<dbReference type="RefSeq" id="WP_023276010.1">
    <property type="nucleotide sequence ID" value="NZ_CP097562.1"/>
</dbReference>
<dbReference type="CDD" id="cd16896">
    <property type="entry name" value="LT_Slt70-like"/>
    <property type="match status" value="1"/>
</dbReference>
<dbReference type="Proteomes" id="UP000017429">
    <property type="component" value="Chromosome"/>
</dbReference>
<dbReference type="KEGG" id="msch:N508_001727"/>
<dbReference type="GO" id="GO:0000270">
    <property type="term" value="P:peptidoglycan metabolic process"/>
    <property type="evidence" value="ECO:0007669"/>
    <property type="project" value="InterPro"/>
</dbReference>
<dbReference type="InterPro" id="IPR000189">
    <property type="entry name" value="Transglyc_AS"/>
</dbReference>
<dbReference type="SUPFAM" id="SSF53955">
    <property type="entry name" value="Lysozyme-like"/>
    <property type="match status" value="1"/>
</dbReference>
<keyword evidence="3" id="KW-1185">Reference proteome</keyword>
<evidence type="ECO:0000313" key="3">
    <source>
        <dbReference type="Proteomes" id="UP000017429"/>
    </source>
</evidence>
<dbReference type="PANTHER" id="PTHR37423">
    <property type="entry name" value="SOLUBLE LYTIC MUREIN TRANSGLYCOSYLASE-RELATED"/>
    <property type="match status" value="1"/>
</dbReference>
<evidence type="ECO:0000256" key="1">
    <source>
        <dbReference type="ARBA" id="ARBA00007734"/>
    </source>
</evidence>
<name>V2RJM6_9BACT</name>
<dbReference type="PANTHER" id="PTHR37423:SF2">
    <property type="entry name" value="MEMBRANE-BOUND LYTIC MUREIN TRANSGLYCOSYLASE C"/>
    <property type="match status" value="1"/>
</dbReference>
<dbReference type="InterPro" id="IPR023346">
    <property type="entry name" value="Lysozyme-like_dom_sf"/>
</dbReference>
<gene>
    <name evidence="2" type="primary">mltC</name>
    <name evidence="2" type="ORF">N508_001727</name>
</gene>
<dbReference type="Pfam" id="PF01464">
    <property type="entry name" value="SLT"/>
    <property type="match status" value="1"/>
</dbReference>
<dbReference type="AlphaFoldDB" id="V2RJM6"/>
<organism evidence="2 3">
    <name type="scientific">Mucispirillum schaedleri ASF457</name>
    <dbReference type="NCBI Taxonomy" id="1379858"/>
    <lineage>
        <taxon>Bacteria</taxon>
        <taxon>Pseudomonadati</taxon>
        <taxon>Deferribacterota</taxon>
        <taxon>Deferribacteres</taxon>
        <taxon>Deferribacterales</taxon>
        <taxon>Mucispirillaceae</taxon>
        <taxon>Mucispirillum</taxon>
    </lineage>
</organism>
<evidence type="ECO:0000313" key="2">
    <source>
        <dbReference type="EMBL" id="USF24638.1"/>
    </source>
</evidence>